<dbReference type="RefSeq" id="WP_189268674.1">
    <property type="nucleotide sequence ID" value="NZ_BMML01000033.1"/>
</dbReference>
<dbReference type="EMBL" id="BMML01000033">
    <property type="protein sequence ID" value="GGN41155.1"/>
    <property type="molecule type" value="Genomic_DNA"/>
</dbReference>
<protein>
    <submittedName>
        <fullName evidence="1">Uncharacterized protein</fullName>
    </submittedName>
</protein>
<proteinExistence type="predicted"/>
<reference evidence="1" key="2">
    <citation type="submission" date="2020-09" db="EMBL/GenBank/DDBJ databases">
        <authorList>
            <person name="Sun Q."/>
            <person name="Zhou Y."/>
        </authorList>
    </citation>
    <scope>NUCLEOTIDE SEQUENCE</scope>
    <source>
        <strain evidence="1">CGMCC 4.7110</strain>
    </source>
</reference>
<comment type="caution">
    <text evidence="1">The sequence shown here is derived from an EMBL/GenBank/DDBJ whole genome shotgun (WGS) entry which is preliminary data.</text>
</comment>
<dbReference type="AlphaFoldDB" id="A0A917XNS9"/>
<evidence type="ECO:0000313" key="1">
    <source>
        <dbReference type="EMBL" id="GGN41155.1"/>
    </source>
</evidence>
<sequence length="50" mass="5285">MTEDAMVTIAESLTDAVAAPGERPVVERLDSIERVLVALARAQGIHPDAV</sequence>
<keyword evidence="2" id="KW-1185">Reference proteome</keyword>
<dbReference type="Proteomes" id="UP000653411">
    <property type="component" value="Unassembled WGS sequence"/>
</dbReference>
<gene>
    <name evidence="1" type="ORF">GCM10011578_089120</name>
</gene>
<name>A0A917XNS9_9ACTN</name>
<reference evidence="1" key="1">
    <citation type="journal article" date="2014" name="Int. J. Syst. Evol. Microbiol.">
        <title>Complete genome sequence of Corynebacterium casei LMG S-19264T (=DSM 44701T), isolated from a smear-ripened cheese.</title>
        <authorList>
            <consortium name="US DOE Joint Genome Institute (JGI-PGF)"/>
            <person name="Walter F."/>
            <person name="Albersmeier A."/>
            <person name="Kalinowski J."/>
            <person name="Ruckert C."/>
        </authorList>
    </citation>
    <scope>NUCLEOTIDE SEQUENCE</scope>
    <source>
        <strain evidence="1">CGMCC 4.7110</strain>
    </source>
</reference>
<organism evidence="1 2">
    <name type="scientific">Streptomyces fuscichromogenes</name>
    <dbReference type="NCBI Taxonomy" id="1324013"/>
    <lineage>
        <taxon>Bacteria</taxon>
        <taxon>Bacillati</taxon>
        <taxon>Actinomycetota</taxon>
        <taxon>Actinomycetes</taxon>
        <taxon>Kitasatosporales</taxon>
        <taxon>Streptomycetaceae</taxon>
        <taxon>Streptomyces</taxon>
    </lineage>
</organism>
<evidence type="ECO:0000313" key="2">
    <source>
        <dbReference type="Proteomes" id="UP000653411"/>
    </source>
</evidence>
<accession>A0A917XNS9</accession>